<dbReference type="Pfam" id="PF00090">
    <property type="entry name" value="TSP_1"/>
    <property type="match status" value="2"/>
</dbReference>
<dbReference type="InterPro" id="IPR000859">
    <property type="entry name" value="CUB_dom"/>
</dbReference>
<dbReference type="Gene3D" id="2.170.140.10">
    <property type="entry name" value="Chitin binding domain"/>
    <property type="match status" value="1"/>
</dbReference>
<feature type="domain" description="Chitin-binding type-2" evidence="7">
    <location>
        <begin position="304"/>
        <end position="360"/>
    </location>
</feature>
<dbReference type="Gene3D" id="2.20.100.10">
    <property type="entry name" value="Thrombospondin type-1 (TSP1) repeat"/>
    <property type="match status" value="2"/>
</dbReference>
<keyword evidence="2 3" id="KW-1015">Disulfide bond</keyword>
<dbReference type="PROSITE" id="PS50092">
    <property type="entry name" value="TSP1"/>
    <property type="match status" value="2"/>
</dbReference>
<dbReference type="Proteomes" id="UP001347796">
    <property type="component" value="Unassembled WGS sequence"/>
</dbReference>
<dbReference type="EMBL" id="JAZGQO010000001">
    <property type="protein sequence ID" value="KAK6195447.1"/>
    <property type="molecule type" value="Genomic_DNA"/>
</dbReference>
<dbReference type="Pfam" id="PF00431">
    <property type="entry name" value="CUB"/>
    <property type="match status" value="1"/>
</dbReference>
<dbReference type="PROSITE" id="PS01180">
    <property type="entry name" value="CUB"/>
    <property type="match status" value="1"/>
</dbReference>
<dbReference type="Gene3D" id="2.60.120.290">
    <property type="entry name" value="Spermadhesin, CUB domain"/>
    <property type="match status" value="1"/>
</dbReference>
<dbReference type="SUPFAM" id="SSF57625">
    <property type="entry name" value="Invertebrate chitin-binding proteins"/>
    <property type="match status" value="2"/>
</dbReference>
<dbReference type="InterPro" id="IPR000884">
    <property type="entry name" value="TSP1_rpt"/>
</dbReference>
<proteinExistence type="predicted"/>
<dbReference type="FunFam" id="2.20.100.10:FF:000001">
    <property type="entry name" value="semaphorin-5A isoform X1"/>
    <property type="match status" value="1"/>
</dbReference>
<evidence type="ECO:0000259" key="7">
    <source>
        <dbReference type="PROSITE" id="PS50940"/>
    </source>
</evidence>
<feature type="domain" description="CUB" evidence="6">
    <location>
        <begin position="18"/>
        <end position="131"/>
    </location>
</feature>
<feature type="signal peptide" evidence="5">
    <location>
        <begin position="1"/>
        <end position="17"/>
    </location>
</feature>
<dbReference type="SMART" id="SM00209">
    <property type="entry name" value="TSP1"/>
    <property type="match status" value="2"/>
</dbReference>
<dbReference type="Pfam" id="PF01607">
    <property type="entry name" value="CBM_14"/>
    <property type="match status" value="2"/>
</dbReference>
<evidence type="ECO:0000256" key="1">
    <source>
        <dbReference type="ARBA" id="ARBA00022737"/>
    </source>
</evidence>
<dbReference type="CDD" id="cd00041">
    <property type="entry name" value="CUB"/>
    <property type="match status" value="1"/>
</dbReference>
<dbReference type="InterPro" id="IPR036508">
    <property type="entry name" value="Chitin-bd_dom_sf"/>
</dbReference>
<sequence length="360" mass="39579">MFLLVFLLLVFTPPIFGCGEKITAQTGQVKSPNYPNGFYPSNKDCIWDITVSGSSIKLYFESRFGIEVARGCGYDYVQVHSLTSRGASQIGKYCGSQSPGTITISSNHIRVKFHSDSSATDKGFSANFSAVVNGGWSDWGDYTDSGQCSNTCGTGTKRQTRTRQCDNPAPLGGGSQCSGSSSEDQTVACKLRECPVHGGWSTWSDYEPGQCSVSCGTGYQNETSSRDCNNPTPSNGGEDCQGDDVRTRETTCSMDPCPRICELDGTKMPYARDFTKYNECQDNQLVLKTCPYKYSWDQNKQKCVKVCPLFVVKSLADPNDCYKYIQCVWGFYIVMSCPSGTAYAADLKVCKHVRDVQCQY</sequence>
<evidence type="ECO:0000313" key="8">
    <source>
        <dbReference type="EMBL" id="KAK6195447.1"/>
    </source>
</evidence>
<reference evidence="8 9" key="1">
    <citation type="submission" date="2024-01" db="EMBL/GenBank/DDBJ databases">
        <title>The genome of the rayed Mediterranean limpet Patella caerulea (Linnaeus, 1758).</title>
        <authorList>
            <person name="Anh-Thu Weber A."/>
            <person name="Halstead-Nussloch G."/>
        </authorList>
    </citation>
    <scope>NUCLEOTIDE SEQUENCE [LARGE SCALE GENOMIC DNA]</scope>
    <source>
        <strain evidence="8">AATW-2023a</strain>
        <tissue evidence="8">Whole specimen</tissue>
    </source>
</reference>
<evidence type="ECO:0000256" key="4">
    <source>
        <dbReference type="SAM" id="MobiDB-lite"/>
    </source>
</evidence>
<evidence type="ECO:0000313" key="9">
    <source>
        <dbReference type="Proteomes" id="UP001347796"/>
    </source>
</evidence>
<dbReference type="AlphaFoldDB" id="A0AAN8Q2T9"/>
<organism evidence="8 9">
    <name type="scientific">Patella caerulea</name>
    <name type="common">Rayed Mediterranean limpet</name>
    <dbReference type="NCBI Taxonomy" id="87958"/>
    <lineage>
        <taxon>Eukaryota</taxon>
        <taxon>Metazoa</taxon>
        <taxon>Spiralia</taxon>
        <taxon>Lophotrochozoa</taxon>
        <taxon>Mollusca</taxon>
        <taxon>Gastropoda</taxon>
        <taxon>Patellogastropoda</taxon>
        <taxon>Patelloidea</taxon>
        <taxon>Patellidae</taxon>
        <taxon>Patella</taxon>
    </lineage>
</organism>
<dbReference type="SMART" id="SM00494">
    <property type="entry name" value="ChtBD2"/>
    <property type="match status" value="2"/>
</dbReference>
<keyword evidence="1" id="KW-0677">Repeat</keyword>
<dbReference type="FunFam" id="2.60.120.290:FF:000013">
    <property type="entry name" value="Membrane frizzled-related protein"/>
    <property type="match status" value="1"/>
</dbReference>
<dbReference type="SMART" id="SM00042">
    <property type="entry name" value="CUB"/>
    <property type="match status" value="1"/>
</dbReference>
<dbReference type="InterPro" id="IPR036383">
    <property type="entry name" value="TSP1_rpt_sf"/>
</dbReference>
<name>A0AAN8Q2T9_PATCE</name>
<evidence type="ECO:0000256" key="5">
    <source>
        <dbReference type="SAM" id="SignalP"/>
    </source>
</evidence>
<accession>A0AAN8Q2T9</accession>
<dbReference type="GO" id="GO:0008061">
    <property type="term" value="F:chitin binding"/>
    <property type="evidence" value="ECO:0007669"/>
    <property type="project" value="InterPro"/>
</dbReference>
<dbReference type="PROSITE" id="PS50940">
    <property type="entry name" value="CHIT_BIND_II"/>
    <property type="match status" value="1"/>
</dbReference>
<dbReference type="PANTHER" id="PTHR24251">
    <property type="entry name" value="OVOCHYMASE-RELATED"/>
    <property type="match status" value="1"/>
</dbReference>
<dbReference type="SUPFAM" id="SSF49854">
    <property type="entry name" value="Spermadhesin, CUB domain"/>
    <property type="match status" value="1"/>
</dbReference>
<keyword evidence="9" id="KW-1185">Reference proteome</keyword>
<evidence type="ECO:0000259" key="6">
    <source>
        <dbReference type="PROSITE" id="PS01180"/>
    </source>
</evidence>
<gene>
    <name evidence="8" type="ORF">SNE40_000876</name>
</gene>
<evidence type="ECO:0000256" key="2">
    <source>
        <dbReference type="ARBA" id="ARBA00023157"/>
    </source>
</evidence>
<feature type="chain" id="PRO_5043005968" evidence="5">
    <location>
        <begin position="18"/>
        <end position="360"/>
    </location>
</feature>
<evidence type="ECO:0000256" key="3">
    <source>
        <dbReference type="PROSITE-ProRule" id="PRU00059"/>
    </source>
</evidence>
<dbReference type="GO" id="GO:0005576">
    <property type="term" value="C:extracellular region"/>
    <property type="evidence" value="ECO:0007669"/>
    <property type="project" value="InterPro"/>
</dbReference>
<comment type="caution">
    <text evidence="3">Lacks conserved residue(s) required for the propagation of feature annotation.</text>
</comment>
<protein>
    <submittedName>
        <fullName evidence="8">Uncharacterized protein</fullName>
    </submittedName>
</protein>
<comment type="caution">
    <text evidence="8">The sequence shown here is derived from an EMBL/GenBank/DDBJ whole genome shotgun (WGS) entry which is preliminary data.</text>
</comment>
<feature type="disulfide bond" evidence="3">
    <location>
        <begin position="18"/>
        <end position="45"/>
    </location>
</feature>
<dbReference type="SUPFAM" id="SSF82895">
    <property type="entry name" value="TSP-1 type 1 repeat"/>
    <property type="match status" value="2"/>
</dbReference>
<dbReference type="InterPro" id="IPR002557">
    <property type="entry name" value="Chitin-bd_dom"/>
</dbReference>
<dbReference type="InterPro" id="IPR035914">
    <property type="entry name" value="Sperma_CUB_dom_sf"/>
</dbReference>
<keyword evidence="5" id="KW-0732">Signal</keyword>
<feature type="region of interest" description="Disordered" evidence="4">
    <location>
        <begin position="154"/>
        <end position="180"/>
    </location>
</feature>